<evidence type="ECO:0000313" key="2">
    <source>
        <dbReference type="Proteomes" id="UP000221015"/>
    </source>
</evidence>
<dbReference type="EMBL" id="NMTS02000102">
    <property type="protein sequence ID" value="PLK28430.1"/>
    <property type="molecule type" value="Genomic_DNA"/>
</dbReference>
<organism evidence="1 2">
    <name type="scientific">Faecalibacterium prausnitzii</name>
    <dbReference type="NCBI Taxonomy" id="853"/>
    <lineage>
        <taxon>Bacteria</taxon>
        <taxon>Bacillati</taxon>
        <taxon>Bacillota</taxon>
        <taxon>Clostridia</taxon>
        <taxon>Eubacteriales</taxon>
        <taxon>Oscillospiraceae</taxon>
        <taxon>Faecalibacterium</taxon>
    </lineage>
</organism>
<protein>
    <submittedName>
        <fullName evidence="1">Uncharacterized protein</fullName>
    </submittedName>
</protein>
<dbReference type="Proteomes" id="UP000221015">
    <property type="component" value="Unassembled WGS sequence"/>
</dbReference>
<evidence type="ECO:0000313" key="1">
    <source>
        <dbReference type="EMBL" id="PLK28430.1"/>
    </source>
</evidence>
<reference evidence="1 2" key="1">
    <citation type="journal article" date="2017" name="Front. Microbiol.">
        <title>New Insights into the Diversity of the Genus Faecalibacterium.</title>
        <authorList>
            <person name="Benevides L."/>
            <person name="Burman S."/>
            <person name="Martin R."/>
            <person name="Robert V."/>
            <person name="Thomas M."/>
            <person name="Miquel S."/>
            <person name="Chain F."/>
            <person name="Sokol H."/>
            <person name="Bermudez-Humaran L.G."/>
            <person name="Morrison M."/>
            <person name="Langella P."/>
            <person name="Azevedo V.A."/>
            <person name="Chatel J.M."/>
            <person name="Soares S."/>
        </authorList>
    </citation>
    <scope>NUCLEOTIDE SEQUENCE [LARGE SCALE GENOMIC DNA]</scope>
    <source>
        <strain evidence="1 2">CNCM I 4542</strain>
    </source>
</reference>
<name>A0A2J4JKP8_9FIRM</name>
<comment type="caution">
    <text evidence="1">The sequence shown here is derived from an EMBL/GenBank/DDBJ whole genome shotgun (WGS) entry which is preliminary data.</text>
</comment>
<accession>A0A2J4JKP8</accession>
<dbReference type="AlphaFoldDB" id="A0A2J4JKP8"/>
<gene>
    <name evidence="1" type="ORF">CGS50_014335</name>
</gene>
<sequence length="109" mass="12397">MLQDDFAQIVYLRGYPLGGMTAHWGVVSIILTKTPTNNRADNLEFISVGDNDRYGHRSVNSALHRTKARIPLTEEEKIEILNRSYSKKAKAVVQYTLEGRFVRVFKSIA</sequence>
<proteinExistence type="predicted"/>